<accession>A0A446BGX2</accession>
<gene>
    <name evidence="1" type="ORF">TT172_LOCUS4170</name>
</gene>
<evidence type="ECO:0000313" key="1">
    <source>
        <dbReference type="EMBL" id="SPQ21751.1"/>
    </source>
</evidence>
<dbReference type="Proteomes" id="UP000289323">
    <property type="component" value="Unassembled WGS sequence"/>
</dbReference>
<proteinExistence type="predicted"/>
<protein>
    <submittedName>
        <fullName evidence="1">Fcf70192-9d2e-461d-ac3e-b1c1c620ab04</fullName>
    </submittedName>
</protein>
<name>A0A446BGX2_9PEZI</name>
<organism evidence="1 2">
    <name type="scientific">Thermothielavioides terrestris</name>
    <dbReference type="NCBI Taxonomy" id="2587410"/>
    <lineage>
        <taxon>Eukaryota</taxon>
        <taxon>Fungi</taxon>
        <taxon>Dikarya</taxon>
        <taxon>Ascomycota</taxon>
        <taxon>Pezizomycotina</taxon>
        <taxon>Sordariomycetes</taxon>
        <taxon>Sordariomycetidae</taxon>
        <taxon>Sordariales</taxon>
        <taxon>Chaetomiaceae</taxon>
        <taxon>Thermothielavioides</taxon>
    </lineage>
</organism>
<dbReference type="PANTHER" id="PTHR37015">
    <property type="entry name" value="REVERSE TRANSCRIPTASE DOMAIN-CONTAINING PROTEIN"/>
    <property type="match status" value="1"/>
</dbReference>
<reference evidence="1 2" key="1">
    <citation type="submission" date="2018-04" db="EMBL/GenBank/DDBJ databases">
        <authorList>
            <person name="Huttner S."/>
            <person name="Dainat J."/>
        </authorList>
    </citation>
    <scope>NUCLEOTIDE SEQUENCE [LARGE SCALE GENOMIC DNA]</scope>
</reference>
<dbReference type="EMBL" id="OUUZ01000008">
    <property type="protein sequence ID" value="SPQ21751.1"/>
    <property type="molecule type" value="Genomic_DNA"/>
</dbReference>
<evidence type="ECO:0000313" key="2">
    <source>
        <dbReference type="Proteomes" id="UP000289323"/>
    </source>
</evidence>
<dbReference type="AlphaFoldDB" id="A0A446BGX2"/>
<dbReference type="CDD" id="cd01709">
    <property type="entry name" value="RT_like_1"/>
    <property type="match status" value="1"/>
</dbReference>
<sequence>MASTDILSQTLSSITAIKLDQLHAQKDAYESKKRSLCENVVSEVNTAERVKKLLQGAEALRSVGLKKSAALSSMGEFLDQARYDPSVTEPLLKEYEAELRGHLDAQTNKYEFASLYGKLVEEWIALGNSDATSAAEGSGFVLVGREEMHQQRATWEEYVFKAKETDRNAIQRYLEGVFSSKEAKRGLEAIREKFKTFQKDWKSQRHFDQTALETVIKGMLRSDILTEEKRTTLRDFLGNRVVLSEIADVLNMRMSAIASWSWGAPLIVEQRRNLNGRYRFYTDEDLLHAIFIYYVGLQWACYLRKVLVEFVKTEGVWKSDSKPISKSDARRRRFFLNDAVTLHKASVQKDRDNHFGAILLNQLPISFHEVRDSYDGVGCKNGDTRPSHVRVVQGLLQRLQTEILMQTKLGKEITVIRSDFKWFGPSLPHSTIFAVLEFFGVQAGWLDFFKRVLEATMRFKHDSPDTPAQARKRGTPISTPIADFFAESILFCLDYAVNQKAGGTRLYRLHDDMWLWGGFETCSKAWKVITEFTDTMGLELNPDKTGSVRIARDRESAMATDPRVGLPKGDVKWGFLRLDPATGRFLINEEEVDKHIEELRLQLSACRSVLDYIQAWNIYGNRFFANNFGRPANCYGLAHIDSMLATFRRIQDKLFPDHAGGVGEHLKQMIASRFGVAPTDIPDGYLYWPTSLGGLGLQNPFITLLLSRRQVTKNPEKLIDKYLEEEEFAYARAKARFAEHSDSGSGSVGPGWVDEHEFEDLRDEPFMSLAEFTRYRERTESALGKLYRKLIGTPDTAVVVASGEVKAALAAGGGGDADAVWSELSDYDKWVVQLYHKDMVARFGGVEVVDKGLLPTGLMAMLWQSRFRWQG</sequence>
<dbReference type="PANTHER" id="PTHR37015:SF2">
    <property type="entry name" value="REVERSE TRANSCRIPTASE DOMAIN-CONTAINING PROTEIN"/>
    <property type="match status" value="1"/>
</dbReference>